<reference evidence="1 2" key="1">
    <citation type="journal article" date="2017" name="Environ. Microbiol.">
        <title>Decay of the glycolytic pathway and adaptation to intranuclear parasitism within Enterocytozoonidae microsporidia.</title>
        <authorList>
            <person name="Wiredu Boakye D."/>
            <person name="Jaroenlak P."/>
            <person name="Prachumwat A."/>
            <person name="Williams T.A."/>
            <person name="Bateman K.S."/>
            <person name="Itsathitphaisarn O."/>
            <person name="Sritunyalucksana K."/>
            <person name="Paszkiewicz K.H."/>
            <person name="Moore K.A."/>
            <person name="Stentiford G.D."/>
            <person name="Williams B.A."/>
        </authorList>
    </citation>
    <scope>NUCLEOTIDE SEQUENCE [LARGE SCALE GENOMIC DNA]</scope>
    <source>
        <strain evidence="2">canceri</strain>
    </source>
</reference>
<accession>A0A1X0QHC9</accession>
<dbReference type="AlphaFoldDB" id="A0A1X0QHC9"/>
<dbReference type="VEuPathDB" id="MicrosporidiaDB:A0H76_1255"/>
<evidence type="ECO:0000313" key="2">
    <source>
        <dbReference type="Proteomes" id="UP000192501"/>
    </source>
</evidence>
<dbReference type="VEuPathDB" id="MicrosporidiaDB:HERIO_1829"/>
<proteinExistence type="predicted"/>
<name>A0A1X0QHC9_9MICR</name>
<dbReference type="EMBL" id="LTAI01000271">
    <property type="protein sequence ID" value="ORD99190.1"/>
    <property type="molecule type" value="Genomic_DNA"/>
</dbReference>
<organism evidence="1 2">
    <name type="scientific">Hepatospora eriocheir</name>
    <dbReference type="NCBI Taxonomy" id="1081669"/>
    <lineage>
        <taxon>Eukaryota</taxon>
        <taxon>Fungi</taxon>
        <taxon>Fungi incertae sedis</taxon>
        <taxon>Microsporidia</taxon>
        <taxon>Hepatosporidae</taxon>
        <taxon>Hepatospora</taxon>
    </lineage>
</organism>
<evidence type="ECO:0000313" key="1">
    <source>
        <dbReference type="EMBL" id="ORD99190.1"/>
    </source>
</evidence>
<comment type="caution">
    <text evidence="1">The sequence shown here is derived from an EMBL/GenBank/DDBJ whole genome shotgun (WGS) entry which is preliminary data.</text>
</comment>
<sequence>MSCKNRPEELEESILLNELIGSDLLRTLNNSVSLNEIIEIAKFEEDEELLQSEELEKPQRAQNIIQYSHITEETFDFFVELSKTIEEIKNPIIKCFSDDIDKQYKEKICEIIQRRDFSFSISSLSFYNILKTKTFNNSKLIEIANLDFNANQNDSNKLNYFECFLLRFVHILTCQDYKDYKRENIEIINLLIDLLNKYIKFYFYFFKLKDVVIMINNDDIDNLQNTKKEFIDFINENFLSRINSFTKKEKYYKCKRFNDNINKKLKNSKTFFYVKK</sequence>
<gene>
    <name evidence="1" type="ORF">A0H76_1255</name>
</gene>
<protein>
    <submittedName>
        <fullName evidence="1">Uncharacterized protein</fullName>
    </submittedName>
</protein>
<dbReference type="Proteomes" id="UP000192501">
    <property type="component" value="Unassembled WGS sequence"/>
</dbReference>